<dbReference type="InterPro" id="IPR003593">
    <property type="entry name" value="AAA+_ATPase"/>
</dbReference>
<dbReference type="NCBIfam" id="TIGR00362">
    <property type="entry name" value="DnaA"/>
    <property type="match status" value="1"/>
</dbReference>
<dbReference type="GO" id="GO:0008289">
    <property type="term" value="F:lipid binding"/>
    <property type="evidence" value="ECO:0007669"/>
    <property type="project" value="UniProtKB-KW"/>
</dbReference>
<evidence type="ECO:0000256" key="12">
    <source>
        <dbReference type="SAM" id="MobiDB-lite"/>
    </source>
</evidence>
<comment type="function">
    <text evidence="8 10">Plays an essential role in the initiation and regulation of chromosomal replication. ATP-DnaA binds to the origin of replication (oriC) to initiate formation of the DNA replication initiation complex once per cell cycle. Binds the DnaA box (a 9 base pair repeat at the origin) and separates the double-stranded (ds)DNA. Forms a right-handed helical filament on oriC DNA; dsDNA binds to the exterior of the filament while single-stranded (ss)DNA is stabiized in the filament's interior. The ATP-DnaA-oriC complex binds and stabilizes one strand of the AT-rich DNA unwinding element (DUE), permitting loading of DNA polymerase. After initiation quickly degrades to an ADP-DnaA complex that is not apt for DNA replication. Binds acidic phospholipids.</text>
</comment>
<feature type="compositionally biased region" description="Low complexity" evidence="12">
    <location>
        <begin position="222"/>
        <end position="231"/>
    </location>
</feature>
<keyword evidence="3 8" id="KW-0235">DNA replication</keyword>
<feature type="compositionally biased region" description="Low complexity" evidence="12">
    <location>
        <begin position="101"/>
        <end position="124"/>
    </location>
</feature>
<comment type="subcellular location">
    <subcellularLocation>
        <location evidence="8">Cytoplasm</location>
    </subcellularLocation>
</comment>
<feature type="region of interest" description="Disordered" evidence="12">
    <location>
        <begin position="89"/>
        <end position="278"/>
    </location>
</feature>
<dbReference type="FunFam" id="1.10.1750.10:FF:000002">
    <property type="entry name" value="Chromosomal replication initiator protein DnaA"/>
    <property type="match status" value="1"/>
</dbReference>
<keyword evidence="6 8" id="KW-0446">Lipid-binding</keyword>
<evidence type="ECO:0000256" key="10">
    <source>
        <dbReference type="RuleBase" id="RU000577"/>
    </source>
</evidence>
<protein>
    <recommendedName>
        <fullName evidence="8 9">Chromosomal replication initiator protein DnaA</fullName>
    </recommendedName>
</protein>
<feature type="compositionally biased region" description="Basic and acidic residues" evidence="12">
    <location>
        <begin position="199"/>
        <end position="213"/>
    </location>
</feature>
<dbReference type="Gene3D" id="3.40.50.300">
    <property type="entry name" value="P-loop containing nucleotide triphosphate hydrolases"/>
    <property type="match status" value="1"/>
</dbReference>
<feature type="domain" description="Chromosomal replication initiator DnaA C-terminal" evidence="14">
    <location>
        <begin position="525"/>
        <end position="594"/>
    </location>
</feature>
<dbReference type="SMART" id="SM00760">
    <property type="entry name" value="Bac_DnaA_C"/>
    <property type="match status" value="1"/>
</dbReference>
<dbReference type="Pfam" id="PF00308">
    <property type="entry name" value="Bac_DnaA"/>
    <property type="match status" value="1"/>
</dbReference>
<dbReference type="FunFam" id="1.10.8.60:FF:000003">
    <property type="entry name" value="Chromosomal replication initiator protein DnaA"/>
    <property type="match status" value="1"/>
</dbReference>
<dbReference type="Pfam" id="PF08299">
    <property type="entry name" value="Bac_DnaA_C"/>
    <property type="match status" value="1"/>
</dbReference>
<dbReference type="InterPro" id="IPR010921">
    <property type="entry name" value="Trp_repressor/repl_initiator"/>
</dbReference>
<accession>A0A7X0LQ70</accession>
<keyword evidence="4 8" id="KW-0547">Nucleotide-binding</keyword>
<evidence type="ECO:0000256" key="3">
    <source>
        <dbReference type="ARBA" id="ARBA00022705"/>
    </source>
</evidence>
<dbReference type="InterPro" id="IPR013317">
    <property type="entry name" value="DnaA_dom"/>
</dbReference>
<evidence type="ECO:0000256" key="1">
    <source>
        <dbReference type="ARBA" id="ARBA00006583"/>
    </source>
</evidence>
<feature type="domain" description="AAA+ ATPase" evidence="13">
    <location>
        <begin position="311"/>
        <end position="439"/>
    </location>
</feature>
<evidence type="ECO:0000256" key="5">
    <source>
        <dbReference type="ARBA" id="ARBA00022840"/>
    </source>
</evidence>
<feature type="compositionally biased region" description="Basic and acidic residues" evidence="12">
    <location>
        <begin position="232"/>
        <end position="244"/>
    </location>
</feature>
<dbReference type="GO" id="GO:0005524">
    <property type="term" value="F:ATP binding"/>
    <property type="evidence" value="ECO:0007669"/>
    <property type="project" value="UniProtKB-UniRule"/>
</dbReference>
<dbReference type="PRINTS" id="PR00051">
    <property type="entry name" value="DNAA"/>
</dbReference>
<evidence type="ECO:0000256" key="9">
    <source>
        <dbReference type="NCBIfam" id="TIGR00362"/>
    </source>
</evidence>
<comment type="domain">
    <text evidence="8">Domain I is involved in oligomerization and binding regulators, domain II is flexibile and of varying length in different bacteria, domain III forms the AAA+ region, while domain IV binds dsDNA.</text>
</comment>
<dbReference type="GO" id="GO:0006270">
    <property type="term" value="P:DNA replication initiation"/>
    <property type="evidence" value="ECO:0007669"/>
    <property type="project" value="UniProtKB-UniRule"/>
</dbReference>
<feature type="binding site" evidence="8">
    <location>
        <position position="322"/>
    </location>
    <ligand>
        <name>ATP</name>
        <dbReference type="ChEBI" id="CHEBI:30616"/>
    </ligand>
</feature>
<dbReference type="FunFam" id="3.40.50.300:FF:000150">
    <property type="entry name" value="Chromosomal replication initiator protein DnaA"/>
    <property type="match status" value="1"/>
</dbReference>
<dbReference type="GO" id="GO:0005886">
    <property type="term" value="C:plasma membrane"/>
    <property type="evidence" value="ECO:0007669"/>
    <property type="project" value="TreeGrafter"/>
</dbReference>
<dbReference type="AlphaFoldDB" id="A0A7X0LQ70"/>
<keyword evidence="7 8" id="KW-0238">DNA-binding</keyword>
<dbReference type="InterPro" id="IPR001957">
    <property type="entry name" value="Chromosome_initiator_DnaA"/>
</dbReference>
<dbReference type="EMBL" id="JACHEM010000009">
    <property type="protein sequence ID" value="MBB6437308.1"/>
    <property type="molecule type" value="Genomic_DNA"/>
</dbReference>
<evidence type="ECO:0000256" key="6">
    <source>
        <dbReference type="ARBA" id="ARBA00023121"/>
    </source>
</evidence>
<comment type="caution">
    <text evidence="8">Lacks conserved residue(s) required for the propagation of feature annotation.</text>
</comment>
<keyword evidence="16" id="KW-1185">Reference proteome</keyword>
<dbReference type="NCBIfam" id="NF010686">
    <property type="entry name" value="PRK14086.1"/>
    <property type="match status" value="1"/>
</dbReference>
<evidence type="ECO:0000256" key="11">
    <source>
        <dbReference type="RuleBase" id="RU004227"/>
    </source>
</evidence>
<evidence type="ECO:0000256" key="4">
    <source>
        <dbReference type="ARBA" id="ARBA00022741"/>
    </source>
</evidence>
<dbReference type="HAMAP" id="MF_00377">
    <property type="entry name" value="DnaA_bact"/>
    <property type="match status" value="1"/>
</dbReference>
<evidence type="ECO:0000259" key="13">
    <source>
        <dbReference type="SMART" id="SM00382"/>
    </source>
</evidence>
<dbReference type="PANTHER" id="PTHR30050:SF2">
    <property type="entry name" value="CHROMOSOMAL REPLICATION INITIATOR PROTEIN DNAA"/>
    <property type="match status" value="1"/>
</dbReference>
<name>A0A7X0LQ70_9ACTN</name>
<sequence>MADVPADLAAVWPRVLEHLLGEGQQGLEAKDKQWIERCQPLALVADTALLAVPNGYGKQVLEGRLAPLISEALSHECGRPIRIAVTVDDSVGESPAPPPRQQSSQPSPYQGQHQGAQHQDQQQSRQRDDQQRDVRNSRDSRDGYDNTYGRRPQHDDGLPTARPAYPEYRQQSRPAPGSWPGGGQDDHGGWQQPRLGGFQERDSYSRPPQHDYRSQLPDRPSYDQQQQSYEQQRQDRPDRQDHGPRHGGGPNLPAPSGAPGPLAAQPAPAPGPGEPQARLNPKYLFDTFVIGSSNRFAHAAAVAVAEAPAKAYNPLFIYGESGLGKTHLLHAIGHYARSLYPGTRVRYVSSEEFTNEFINSIRDGKGDAFRKRYRDVDILLVDDIQFLASKESTQEEFFHTFNTLHNANKQIVLSSDRPPKQLVTLEDRLRNRFEWGLTTDVQPPELETRIAILRKKAVQEQLNAPPEVLEFIASRISRNIRELEGALIRVTAFASLNRQPVDLGLTEQVLKDLIPGGEDASPEITAPAIMSATADYFGLTVDDLCGSSRSRVLVTARQIAMYLCRELTDLSLPKIGAQFGGRDHTTVMHADRKIRALMAERRSIYNQVTELTNRIKNV</sequence>
<dbReference type="GO" id="GO:0005737">
    <property type="term" value="C:cytoplasm"/>
    <property type="evidence" value="ECO:0007669"/>
    <property type="project" value="UniProtKB-SubCell"/>
</dbReference>
<dbReference type="SUPFAM" id="SSF48295">
    <property type="entry name" value="TrpR-like"/>
    <property type="match status" value="1"/>
</dbReference>
<feature type="region of interest" description="Domain IV, binds dsDNA" evidence="8">
    <location>
        <begin position="495"/>
        <end position="618"/>
    </location>
</feature>
<comment type="caution">
    <text evidence="15">The sequence shown here is derived from an EMBL/GenBank/DDBJ whole genome shotgun (WGS) entry which is preliminary data.</text>
</comment>
<keyword evidence="5 8" id="KW-0067">ATP-binding</keyword>
<feature type="binding site" evidence="8">
    <location>
        <position position="326"/>
    </location>
    <ligand>
        <name>ATP</name>
        <dbReference type="ChEBI" id="CHEBI:30616"/>
    </ligand>
</feature>
<comment type="similarity">
    <text evidence="1 8 11">Belongs to the DnaA family.</text>
</comment>
<organism evidence="15 16">
    <name type="scientific">Streptomyces candidus</name>
    <dbReference type="NCBI Taxonomy" id="67283"/>
    <lineage>
        <taxon>Bacteria</taxon>
        <taxon>Bacillati</taxon>
        <taxon>Actinomycetota</taxon>
        <taxon>Actinomycetes</taxon>
        <taxon>Kitasatosporales</taxon>
        <taxon>Streptomycetaceae</taxon>
        <taxon>Streptomyces</taxon>
    </lineage>
</organism>
<dbReference type="SUPFAM" id="SSF52540">
    <property type="entry name" value="P-loop containing nucleoside triphosphate hydrolases"/>
    <property type="match status" value="1"/>
</dbReference>
<proteinExistence type="inferred from homology"/>
<dbReference type="Gene3D" id="3.30.300.180">
    <property type="match status" value="1"/>
</dbReference>
<dbReference type="InterPro" id="IPR038454">
    <property type="entry name" value="DnaA_N_sf"/>
</dbReference>
<evidence type="ECO:0000256" key="2">
    <source>
        <dbReference type="ARBA" id="ARBA00022490"/>
    </source>
</evidence>
<dbReference type="CDD" id="cd00009">
    <property type="entry name" value="AAA"/>
    <property type="match status" value="1"/>
</dbReference>
<feature type="region of interest" description="Domain III, AAA+ region" evidence="8">
    <location>
        <begin position="278"/>
        <end position="494"/>
    </location>
</feature>
<dbReference type="InterPro" id="IPR020591">
    <property type="entry name" value="Chromosome_initiator_DnaA-like"/>
</dbReference>
<dbReference type="InterPro" id="IPR027417">
    <property type="entry name" value="P-loop_NTPase"/>
</dbReference>
<feature type="binding site" evidence="8">
    <location>
        <position position="324"/>
    </location>
    <ligand>
        <name>ATP</name>
        <dbReference type="ChEBI" id="CHEBI:30616"/>
    </ligand>
</feature>
<feature type="compositionally biased region" description="Basic and acidic residues" evidence="12">
    <location>
        <begin position="125"/>
        <end position="144"/>
    </location>
</feature>
<feature type="binding site" evidence="8">
    <location>
        <position position="325"/>
    </location>
    <ligand>
        <name>ATP</name>
        <dbReference type="ChEBI" id="CHEBI:30616"/>
    </ligand>
</feature>
<dbReference type="Gene3D" id="1.10.8.60">
    <property type="match status" value="1"/>
</dbReference>
<dbReference type="CDD" id="cd06571">
    <property type="entry name" value="Bac_DnaA_C"/>
    <property type="match status" value="1"/>
</dbReference>
<feature type="region of interest" description="Domain I, interacts with DnaA modulators" evidence="8">
    <location>
        <begin position="1"/>
        <end position="156"/>
    </location>
</feature>
<gene>
    <name evidence="8" type="primary">dnaA</name>
    <name evidence="15" type="ORF">HNQ79_003791</name>
</gene>
<evidence type="ECO:0000313" key="16">
    <source>
        <dbReference type="Proteomes" id="UP000540423"/>
    </source>
</evidence>
<keyword evidence="2 8" id="KW-0963">Cytoplasm</keyword>
<dbReference type="SMART" id="SM00382">
    <property type="entry name" value="AAA"/>
    <property type="match status" value="1"/>
</dbReference>
<comment type="subunit">
    <text evidence="8">Oligomerizes as a right-handed, spiral filament on DNA at oriC.</text>
</comment>
<evidence type="ECO:0000259" key="14">
    <source>
        <dbReference type="SMART" id="SM00760"/>
    </source>
</evidence>
<dbReference type="PANTHER" id="PTHR30050">
    <property type="entry name" value="CHROMOSOMAL REPLICATION INITIATOR PROTEIN DNAA"/>
    <property type="match status" value="1"/>
</dbReference>
<evidence type="ECO:0000256" key="7">
    <source>
        <dbReference type="ARBA" id="ARBA00023125"/>
    </source>
</evidence>
<dbReference type="GO" id="GO:0003688">
    <property type="term" value="F:DNA replication origin binding"/>
    <property type="evidence" value="ECO:0007669"/>
    <property type="project" value="UniProtKB-UniRule"/>
</dbReference>
<dbReference type="PROSITE" id="PS01008">
    <property type="entry name" value="DNAA"/>
    <property type="match status" value="1"/>
</dbReference>
<dbReference type="InterPro" id="IPR013159">
    <property type="entry name" value="DnaA_C"/>
</dbReference>
<dbReference type="InterPro" id="IPR018312">
    <property type="entry name" value="Chromosome_initiator_DnaA_CS"/>
</dbReference>
<dbReference type="Gene3D" id="1.10.1750.10">
    <property type="match status" value="1"/>
</dbReference>
<evidence type="ECO:0000256" key="8">
    <source>
        <dbReference type="HAMAP-Rule" id="MF_00377"/>
    </source>
</evidence>
<dbReference type="Proteomes" id="UP000540423">
    <property type="component" value="Unassembled WGS sequence"/>
</dbReference>
<reference evidence="15 16" key="1">
    <citation type="submission" date="2020-08" db="EMBL/GenBank/DDBJ databases">
        <title>Genomic Encyclopedia of Type Strains, Phase IV (KMG-IV): sequencing the most valuable type-strain genomes for metagenomic binning, comparative biology and taxonomic classification.</title>
        <authorList>
            <person name="Goeker M."/>
        </authorList>
    </citation>
    <scope>NUCLEOTIDE SEQUENCE [LARGE SCALE GENOMIC DNA]</scope>
    <source>
        <strain evidence="15 16">DSM 40141</strain>
    </source>
</reference>
<dbReference type="GO" id="GO:0006275">
    <property type="term" value="P:regulation of DNA replication"/>
    <property type="evidence" value="ECO:0007669"/>
    <property type="project" value="UniProtKB-UniRule"/>
</dbReference>
<dbReference type="RefSeq" id="WP_185032513.1">
    <property type="nucleotide sequence ID" value="NZ_BNBN01000003.1"/>
</dbReference>
<evidence type="ECO:0000313" key="15">
    <source>
        <dbReference type="EMBL" id="MBB6437308.1"/>
    </source>
</evidence>